<keyword evidence="1" id="KW-0472">Membrane</keyword>
<keyword evidence="1" id="KW-0812">Transmembrane</keyword>
<gene>
    <name evidence="2" type="ORF">GSY63_14615</name>
</gene>
<dbReference type="EMBL" id="WWEO01000043">
    <property type="protein sequence ID" value="NCD70597.1"/>
    <property type="molecule type" value="Genomic_DNA"/>
</dbReference>
<comment type="caution">
    <text evidence="2">The sequence shown here is derived from an EMBL/GenBank/DDBJ whole genome shotgun (WGS) entry which is preliminary data.</text>
</comment>
<organism evidence="2 3">
    <name type="scientific">Mucilaginibacter agri</name>
    <dbReference type="NCBI Taxonomy" id="2695265"/>
    <lineage>
        <taxon>Bacteria</taxon>
        <taxon>Pseudomonadati</taxon>
        <taxon>Bacteroidota</taxon>
        <taxon>Sphingobacteriia</taxon>
        <taxon>Sphingobacteriales</taxon>
        <taxon>Sphingobacteriaceae</taxon>
        <taxon>Mucilaginibacter</taxon>
    </lineage>
</organism>
<keyword evidence="3" id="KW-1185">Reference proteome</keyword>
<keyword evidence="1" id="KW-1133">Transmembrane helix</keyword>
<protein>
    <submittedName>
        <fullName evidence="2">Uncharacterized protein</fullName>
    </submittedName>
</protein>
<feature type="transmembrane region" description="Helical" evidence="1">
    <location>
        <begin position="12"/>
        <end position="33"/>
    </location>
</feature>
<evidence type="ECO:0000313" key="3">
    <source>
        <dbReference type="Proteomes" id="UP000638732"/>
    </source>
</evidence>
<evidence type="ECO:0000313" key="2">
    <source>
        <dbReference type="EMBL" id="NCD70597.1"/>
    </source>
</evidence>
<name>A0A966DUN0_9SPHI</name>
<reference evidence="2" key="2">
    <citation type="submission" date="2020-10" db="EMBL/GenBank/DDBJ databases">
        <title>Mucilaginibacter sp. nov., isolated from soil.</title>
        <authorList>
            <person name="Jeon C.O."/>
        </authorList>
    </citation>
    <scope>NUCLEOTIDE SEQUENCE</scope>
    <source>
        <strain evidence="2">R11</strain>
    </source>
</reference>
<evidence type="ECO:0000256" key="1">
    <source>
        <dbReference type="SAM" id="Phobius"/>
    </source>
</evidence>
<reference evidence="2" key="1">
    <citation type="submission" date="2020-01" db="EMBL/GenBank/DDBJ databases">
        <authorList>
            <person name="Seo Y.L."/>
        </authorList>
    </citation>
    <scope>NUCLEOTIDE SEQUENCE</scope>
    <source>
        <strain evidence="2">R11</strain>
    </source>
</reference>
<dbReference type="Proteomes" id="UP000638732">
    <property type="component" value="Unassembled WGS sequence"/>
</dbReference>
<feature type="transmembrane region" description="Helical" evidence="1">
    <location>
        <begin position="64"/>
        <end position="84"/>
    </location>
</feature>
<feature type="transmembrane region" description="Helical" evidence="1">
    <location>
        <begin position="39"/>
        <end position="59"/>
    </location>
</feature>
<dbReference type="RefSeq" id="WP_166586566.1">
    <property type="nucleotide sequence ID" value="NZ_WWEO01000043.1"/>
</dbReference>
<dbReference type="AlphaFoldDB" id="A0A966DUN0"/>
<accession>A0A966DUN0</accession>
<sequence length="86" mass="9538">MSEQEKYKKPYSEVTILGVNLAIFALYTILGVLGKEDALIASFFAAVIHFVICTIMAIVARRWVWFLAGVLILIIGFGTCVNTLKI</sequence>
<proteinExistence type="predicted"/>